<evidence type="ECO:0000313" key="2">
    <source>
        <dbReference type="EMBL" id="AGT16418.1"/>
    </source>
</evidence>
<evidence type="ECO:0000256" key="1">
    <source>
        <dbReference type="SAM" id="MobiDB-lite"/>
    </source>
</evidence>
<sequence length="77" mass="8457">MGAPWKHNRSRLLCRGPQALGKASKTLGKAFAERSSRQSALGKTPIGKGFFAESRLSGTRQSLCREPTRLSAKKRSR</sequence>
<name>A0A059PZT2_9POAL</name>
<proteinExistence type="predicted"/>
<gene>
    <name evidence="2" type="ORF">SHCRBa_015_D16_F_90</name>
</gene>
<organism evidence="2">
    <name type="scientific">Saccharum hybrid cultivar R570</name>
    <dbReference type="NCBI Taxonomy" id="131158"/>
    <lineage>
        <taxon>Eukaryota</taxon>
        <taxon>Viridiplantae</taxon>
        <taxon>Streptophyta</taxon>
        <taxon>Embryophyta</taxon>
        <taxon>Tracheophyta</taxon>
        <taxon>Spermatophyta</taxon>
        <taxon>Magnoliopsida</taxon>
        <taxon>Liliopsida</taxon>
        <taxon>Poales</taxon>
        <taxon>Poaceae</taxon>
        <taxon>PACMAD clade</taxon>
        <taxon>Panicoideae</taxon>
        <taxon>Andropogonodae</taxon>
        <taxon>Andropogoneae</taxon>
        <taxon>Saccharinae</taxon>
        <taxon>Saccharum</taxon>
        <taxon>Saccharum officinarum species complex</taxon>
    </lineage>
</organism>
<feature type="region of interest" description="Disordered" evidence="1">
    <location>
        <begin position="25"/>
        <end position="44"/>
    </location>
</feature>
<protein>
    <submittedName>
        <fullName evidence="2">Uncharacterized protein</fullName>
    </submittedName>
</protein>
<accession>A0A059PZT2</accession>
<dbReference type="EMBL" id="KF184875">
    <property type="protein sequence ID" value="AGT16418.1"/>
    <property type="molecule type" value="Genomic_DNA"/>
</dbReference>
<reference evidence="2" key="1">
    <citation type="submission" date="2013-05" db="EMBL/GenBank/DDBJ databases">
        <title>Building the sugarcane genome for biotechnology and identifying evolutionary trends.</title>
        <authorList>
            <person name="De Setta N."/>
            <person name="Monteiro-Vitorello C.B."/>
            <person name="Metcalfe C.J."/>
            <person name="Cruz G.M.Q."/>
            <person name="Del Bem L.E."/>
            <person name="Vicentini R."/>
            <person name="Nogueira F.T.S."/>
            <person name="Campos R.A."/>
            <person name="Nunes S.L."/>
            <person name="Turrini P.C.G."/>
            <person name="Vieira A.P."/>
            <person name="Cruz E.A.O."/>
            <person name="Correa T.C.S."/>
            <person name="Hotta C.T."/>
            <person name="de Mello-Varani A."/>
            <person name="Vautrin S."/>
            <person name="Trindade A.S."/>
            <person name="Vilela M.M."/>
            <person name="Horta C.L."/>
            <person name="Sato P.M."/>
            <person name="de Andrade R.F."/>
            <person name="Nishiyama M.Y."/>
            <person name="Cardoso-Silva C.B."/>
            <person name="Scortecci K.C."/>
            <person name="Garcia A.A.F."/>
            <person name="Carneiro M.S."/>
            <person name="Kim C."/>
            <person name="Paterson A.H."/>
            <person name="Berges H."/>
            <person name="D'Hont A."/>
            <person name="de-Souza A.P."/>
            <person name="Souza G.M."/>
            <person name="Vincentz M."/>
            <person name="Kitajima J.P."/>
            <person name="Van Sluys M.-A."/>
        </authorList>
    </citation>
    <scope>NUCLEOTIDE SEQUENCE</scope>
</reference>
<dbReference type="AlphaFoldDB" id="A0A059PZT2"/>